<name>A0A875S5D7_EENNA</name>
<dbReference type="EMBL" id="CP064813">
    <property type="protein sequence ID" value="QPG75252.1"/>
    <property type="molecule type" value="Genomic_DNA"/>
</dbReference>
<dbReference type="Pfam" id="PF01554">
    <property type="entry name" value="MatE"/>
    <property type="match status" value="2"/>
</dbReference>
<feature type="transmembrane region" description="Helical" evidence="7">
    <location>
        <begin position="164"/>
        <end position="185"/>
    </location>
</feature>
<proteinExistence type="inferred from homology"/>
<evidence type="ECO:0000256" key="6">
    <source>
        <dbReference type="SAM" id="MobiDB-lite"/>
    </source>
</evidence>
<evidence type="ECO:0000256" key="7">
    <source>
        <dbReference type="SAM" id="Phobius"/>
    </source>
</evidence>
<dbReference type="CDD" id="cd13132">
    <property type="entry name" value="MATE_eukaryotic"/>
    <property type="match status" value="1"/>
</dbReference>
<feature type="transmembrane region" description="Helical" evidence="7">
    <location>
        <begin position="308"/>
        <end position="326"/>
    </location>
</feature>
<dbReference type="InterPro" id="IPR045069">
    <property type="entry name" value="MATE_euk"/>
</dbReference>
<gene>
    <name evidence="8" type="ORF">FOA43_002602</name>
</gene>
<dbReference type="GO" id="GO:0015297">
    <property type="term" value="F:antiporter activity"/>
    <property type="evidence" value="ECO:0007669"/>
    <property type="project" value="InterPro"/>
</dbReference>
<keyword evidence="5 7" id="KW-0472">Membrane</keyword>
<dbReference type="GO" id="GO:0042910">
    <property type="term" value="F:xenobiotic transmembrane transporter activity"/>
    <property type="evidence" value="ECO:0007669"/>
    <property type="project" value="InterPro"/>
</dbReference>
<organism evidence="8 9">
    <name type="scientific">Eeniella nana</name>
    <name type="common">Yeast</name>
    <name type="synonym">Brettanomyces nanus</name>
    <dbReference type="NCBI Taxonomy" id="13502"/>
    <lineage>
        <taxon>Eukaryota</taxon>
        <taxon>Fungi</taxon>
        <taxon>Dikarya</taxon>
        <taxon>Ascomycota</taxon>
        <taxon>Saccharomycotina</taxon>
        <taxon>Pichiomycetes</taxon>
        <taxon>Pichiales</taxon>
        <taxon>Pichiaceae</taxon>
        <taxon>Brettanomyces</taxon>
    </lineage>
</organism>
<evidence type="ECO:0000256" key="4">
    <source>
        <dbReference type="ARBA" id="ARBA00022989"/>
    </source>
</evidence>
<feature type="transmembrane region" description="Helical" evidence="7">
    <location>
        <begin position="130"/>
        <end position="152"/>
    </location>
</feature>
<evidence type="ECO:0000256" key="5">
    <source>
        <dbReference type="ARBA" id="ARBA00023136"/>
    </source>
</evidence>
<evidence type="ECO:0000256" key="1">
    <source>
        <dbReference type="ARBA" id="ARBA00004141"/>
    </source>
</evidence>
<keyword evidence="3 7" id="KW-0812">Transmembrane</keyword>
<evidence type="ECO:0000256" key="3">
    <source>
        <dbReference type="ARBA" id="ARBA00022692"/>
    </source>
</evidence>
<evidence type="ECO:0000313" key="9">
    <source>
        <dbReference type="Proteomes" id="UP000662931"/>
    </source>
</evidence>
<comment type="similarity">
    <text evidence="2">Belongs to the multi antimicrobial extrusion (MATE) (TC 2.A.66.1) family.</text>
</comment>
<feature type="transmembrane region" description="Helical" evidence="7">
    <location>
        <begin position="460"/>
        <end position="480"/>
    </location>
</feature>
<dbReference type="GO" id="GO:0016020">
    <property type="term" value="C:membrane"/>
    <property type="evidence" value="ECO:0007669"/>
    <property type="project" value="UniProtKB-SubCell"/>
</dbReference>
<feature type="transmembrane region" description="Helical" evidence="7">
    <location>
        <begin position="428"/>
        <end position="448"/>
    </location>
</feature>
<dbReference type="Proteomes" id="UP000662931">
    <property type="component" value="Chromosome 2"/>
</dbReference>
<feature type="transmembrane region" description="Helical" evidence="7">
    <location>
        <begin position="261"/>
        <end position="287"/>
    </location>
</feature>
<dbReference type="OrthoDB" id="2126698at2759"/>
<dbReference type="RefSeq" id="XP_038778817.1">
    <property type="nucleotide sequence ID" value="XM_038922889.1"/>
</dbReference>
<feature type="transmembrane region" description="Helical" evidence="7">
    <location>
        <begin position="89"/>
        <end position="110"/>
    </location>
</feature>
<dbReference type="NCBIfam" id="TIGR00797">
    <property type="entry name" value="matE"/>
    <property type="match status" value="1"/>
</dbReference>
<accession>A0A875S5D7</accession>
<comment type="subcellular location">
    <subcellularLocation>
        <location evidence="1">Membrane</location>
        <topology evidence="1">Multi-pass membrane protein</topology>
    </subcellularLocation>
</comment>
<evidence type="ECO:0000256" key="2">
    <source>
        <dbReference type="ARBA" id="ARBA00010199"/>
    </source>
</evidence>
<reference evidence="8" key="1">
    <citation type="submission" date="2020-10" db="EMBL/GenBank/DDBJ databases">
        <authorList>
            <person name="Roach M.J.R."/>
        </authorList>
    </citation>
    <scope>NUCLEOTIDE SEQUENCE</scope>
    <source>
        <strain evidence="8">CBS 1945</strain>
    </source>
</reference>
<dbReference type="PANTHER" id="PTHR11206">
    <property type="entry name" value="MULTIDRUG RESISTANCE PROTEIN"/>
    <property type="match status" value="1"/>
</dbReference>
<feature type="transmembrane region" description="Helical" evidence="7">
    <location>
        <begin position="346"/>
        <end position="366"/>
    </location>
</feature>
<feature type="transmembrane region" description="Helical" evidence="7">
    <location>
        <begin position="234"/>
        <end position="255"/>
    </location>
</feature>
<keyword evidence="9" id="KW-1185">Reference proteome</keyword>
<sequence>MSSVTSPSLVPNRDEISAPIPSSPYLGDGGRHYGADDEDNYIQLTRTASTLSERMQNLGLVPTKTGENGRLLETETDLRIEIHMIMKSSIPLIATFLLQYSLTVASVYAVGNLGPNELAAVSLSNLLANISSYGIIQGIASSLSTLCPQAYGRNDLRSVGLQSMRCLCLLLILYIPIFVIWYYGSYPLLSVLVPEQEAALLASRFLQRLVFGVPGFIIFEVTKQYLQAQGIFQASTYVLIVCAPLNVLLNLELVWGHNIGVGFIGAPTAVVITNWVMALALVGYAVFINGYQCWCGFSRDIFHHWSRLLSLAGPGVLMIEAEWVAFEIISLASARFGTASLAAQSIVATTCVTVYQIPYAISVAASTRIAWYIGSACQSAAVIATKASFIVALSMGALNCSLLLAFRFPIAHLFTHETDVLDMAANALVIASAYQLADGLSCVAGGILRGQGRQYIGGWLNLICYYIIALPISYFCGFVLHLELAGLWLGMMAALTTVAIGSCTAVLFCDWSALIQKSIEDGLIEYHQNRLAPISSDLSASTITDVDFDITSVVSRGVHSTSGMVDHNFLAPMISNDADLLRK</sequence>
<dbReference type="AlphaFoldDB" id="A0A875S5D7"/>
<dbReference type="GO" id="GO:1990961">
    <property type="term" value="P:xenobiotic detoxification by transmembrane export across the plasma membrane"/>
    <property type="evidence" value="ECO:0007669"/>
    <property type="project" value="InterPro"/>
</dbReference>
<protein>
    <submittedName>
        <fullName evidence="8">Uncharacterized protein</fullName>
    </submittedName>
</protein>
<feature type="transmembrane region" description="Helical" evidence="7">
    <location>
        <begin position="486"/>
        <end position="509"/>
    </location>
</feature>
<dbReference type="InterPro" id="IPR002528">
    <property type="entry name" value="MATE_fam"/>
</dbReference>
<feature type="transmembrane region" description="Helical" evidence="7">
    <location>
        <begin position="387"/>
        <end position="408"/>
    </location>
</feature>
<feature type="region of interest" description="Disordered" evidence="6">
    <location>
        <begin position="1"/>
        <end position="37"/>
    </location>
</feature>
<dbReference type="KEGG" id="bnn:FOA43_002602"/>
<dbReference type="GeneID" id="62196003"/>
<feature type="transmembrane region" description="Helical" evidence="7">
    <location>
        <begin position="205"/>
        <end position="222"/>
    </location>
</feature>
<keyword evidence="4 7" id="KW-1133">Transmembrane helix</keyword>
<evidence type="ECO:0000313" key="8">
    <source>
        <dbReference type="EMBL" id="QPG75252.1"/>
    </source>
</evidence>